<name>A0A939PQ86_9ACTN</name>
<keyword evidence="1" id="KW-0732">Signal</keyword>
<feature type="signal peptide" evidence="1">
    <location>
        <begin position="1"/>
        <end position="23"/>
    </location>
</feature>
<sequence length="155" mass="16768">MRLRHRIAGIAMAGAVASGLIVAGGTAAEAGAYGCSGKFIRSWPISAKFVVVSDVRLYYNSSTRYSCAVNVKRKAYRGKKTQTDIEMLNQTWAEDNQHKGVNWSKDGGKFSQYAGPVKVRGRSTKGKKYKITIVASASGGSGVNTPPVWKTVWAY</sequence>
<dbReference type="RefSeq" id="WP_208262428.1">
    <property type="nucleotide sequence ID" value="NZ_JAGEOJ010000025.1"/>
</dbReference>
<keyword evidence="3" id="KW-1185">Reference proteome</keyword>
<evidence type="ECO:0000313" key="2">
    <source>
        <dbReference type="EMBL" id="MBO2454218.1"/>
    </source>
</evidence>
<dbReference type="EMBL" id="JAGEOJ010000025">
    <property type="protein sequence ID" value="MBO2454218.1"/>
    <property type="molecule type" value="Genomic_DNA"/>
</dbReference>
<protein>
    <recommendedName>
        <fullName evidence="4">Secreted protein</fullName>
    </recommendedName>
</protein>
<reference evidence="2" key="1">
    <citation type="submission" date="2021-03" db="EMBL/GenBank/DDBJ databases">
        <authorList>
            <person name="Kanchanasin P."/>
            <person name="Saeng-In P."/>
            <person name="Phongsopitanun W."/>
            <person name="Yuki M."/>
            <person name="Kudo T."/>
            <person name="Ohkuma M."/>
            <person name="Tanasupawat S."/>
        </authorList>
    </citation>
    <scope>NUCLEOTIDE SEQUENCE</scope>
    <source>
        <strain evidence="2">GKU 128</strain>
    </source>
</reference>
<evidence type="ECO:0008006" key="4">
    <source>
        <dbReference type="Google" id="ProtNLM"/>
    </source>
</evidence>
<organism evidence="2 3">
    <name type="scientific">Actinomadura barringtoniae</name>
    <dbReference type="NCBI Taxonomy" id="1427535"/>
    <lineage>
        <taxon>Bacteria</taxon>
        <taxon>Bacillati</taxon>
        <taxon>Actinomycetota</taxon>
        <taxon>Actinomycetes</taxon>
        <taxon>Streptosporangiales</taxon>
        <taxon>Thermomonosporaceae</taxon>
        <taxon>Actinomadura</taxon>
    </lineage>
</organism>
<gene>
    <name evidence="2" type="ORF">J4573_44525</name>
</gene>
<comment type="caution">
    <text evidence="2">The sequence shown here is derived from an EMBL/GenBank/DDBJ whole genome shotgun (WGS) entry which is preliminary data.</text>
</comment>
<dbReference type="Proteomes" id="UP000669179">
    <property type="component" value="Unassembled WGS sequence"/>
</dbReference>
<proteinExistence type="predicted"/>
<dbReference type="AlphaFoldDB" id="A0A939PQ86"/>
<feature type="chain" id="PRO_5038678867" description="Secreted protein" evidence="1">
    <location>
        <begin position="24"/>
        <end position="155"/>
    </location>
</feature>
<evidence type="ECO:0000256" key="1">
    <source>
        <dbReference type="SAM" id="SignalP"/>
    </source>
</evidence>
<evidence type="ECO:0000313" key="3">
    <source>
        <dbReference type="Proteomes" id="UP000669179"/>
    </source>
</evidence>
<accession>A0A939PQ86</accession>